<evidence type="ECO:0000313" key="2">
    <source>
        <dbReference type="Proteomes" id="UP001283361"/>
    </source>
</evidence>
<proteinExistence type="predicted"/>
<dbReference type="EMBL" id="JAWDGP010003660">
    <property type="protein sequence ID" value="KAK3772110.1"/>
    <property type="molecule type" value="Genomic_DNA"/>
</dbReference>
<sequence>MYQTLPSDNRTDVVLFDSIGNMKSRNFGQSRSRMWRTGDKTPGVMLCAWSRWADYSVWVCISKDISRCKVEVVNEDGQSVSKDISRYKVEVVNEDVPPSIGRRWFSTAQSHQVRGVGGFLPRSPTKYRTSVVFYPAVPQSIGRGWFPTPQSHQDVGGFLPRSSTKYRTWVVSGFHLHHPAVAVTKIKDVGGFLPRSSTKHGTSAVFYRAVPPSMERQRFSTPQLHQVKDVGGFLPLSSTKHGTSAVFYRAVPPSIGRGWFPTPQSHKV</sequence>
<name>A0AAE1DJI5_9GAST</name>
<keyword evidence="2" id="KW-1185">Reference proteome</keyword>
<gene>
    <name evidence="1" type="ORF">RRG08_061194</name>
</gene>
<organism evidence="1 2">
    <name type="scientific">Elysia crispata</name>
    <name type="common">lettuce slug</name>
    <dbReference type="NCBI Taxonomy" id="231223"/>
    <lineage>
        <taxon>Eukaryota</taxon>
        <taxon>Metazoa</taxon>
        <taxon>Spiralia</taxon>
        <taxon>Lophotrochozoa</taxon>
        <taxon>Mollusca</taxon>
        <taxon>Gastropoda</taxon>
        <taxon>Heterobranchia</taxon>
        <taxon>Euthyneura</taxon>
        <taxon>Panpulmonata</taxon>
        <taxon>Sacoglossa</taxon>
        <taxon>Placobranchoidea</taxon>
        <taxon>Plakobranchidae</taxon>
        <taxon>Elysia</taxon>
    </lineage>
</organism>
<dbReference type="AlphaFoldDB" id="A0AAE1DJI5"/>
<accession>A0AAE1DJI5</accession>
<dbReference type="Proteomes" id="UP001283361">
    <property type="component" value="Unassembled WGS sequence"/>
</dbReference>
<comment type="caution">
    <text evidence="1">The sequence shown here is derived from an EMBL/GenBank/DDBJ whole genome shotgun (WGS) entry which is preliminary data.</text>
</comment>
<protein>
    <submittedName>
        <fullName evidence="1">Uncharacterized protein</fullName>
    </submittedName>
</protein>
<evidence type="ECO:0000313" key="1">
    <source>
        <dbReference type="EMBL" id="KAK3772110.1"/>
    </source>
</evidence>
<reference evidence="1" key="1">
    <citation type="journal article" date="2023" name="G3 (Bethesda)">
        <title>A reference genome for the long-term kleptoplast-retaining sea slug Elysia crispata morphotype clarki.</title>
        <authorList>
            <person name="Eastman K.E."/>
            <person name="Pendleton A.L."/>
            <person name="Shaikh M.A."/>
            <person name="Suttiyut T."/>
            <person name="Ogas R."/>
            <person name="Tomko P."/>
            <person name="Gavelis G."/>
            <person name="Widhalm J.R."/>
            <person name="Wisecaver J.H."/>
        </authorList>
    </citation>
    <scope>NUCLEOTIDE SEQUENCE</scope>
    <source>
        <strain evidence="1">ECLA1</strain>
    </source>
</reference>